<keyword evidence="2" id="KW-1185">Reference proteome</keyword>
<name>A0ACC0G5F2_9ERIC</name>
<dbReference type="EMBL" id="CM045767">
    <property type="protein sequence ID" value="KAI7996275.1"/>
    <property type="molecule type" value="Genomic_DNA"/>
</dbReference>
<sequence length="86" mass="9654">MQRTVDQSRRRTKKSCKPGIDDEEEGPRNAEFGGDRGQPVRSKVVNDPIRCKSLKEASQPSLESVEGFLQIVSCYLSGLRKLIFSL</sequence>
<protein>
    <submittedName>
        <fullName evidence="1">Uncharacterized protein</fullName>
    </submittedName>
</protein>
<dbReference type="Proteomes" id="UP001060215">
    <property type="component" value="Chromosome 10"/>
</dbReference>
<reference evidence="1 2" key="1">
    <citation type="journal article" date="2022" name="Plant J.">
        <title>Chromosome-level genome of Camellia lanceoleosa provides a valuable resource for understanding genome evolution and self-incompatibility.</title>
        <authorList>
            <person name="Gong W."/>
            <person name="Xiao S."/>
            <person name="Wang L."/>
            <person name="Liao Z."/>
            <person name="Chang Y."/>
            <person name="Mo W."/>
            <person name="Hu G."/>
            <person name="Li W."/>
            <person name="Zhao G."/>
            <person name="Zhu H."/>
            <person name="Hu X."/>
            <person name="Ji K."/>
            <person name="Xiang X."/>
            <person name="Song Q."/>
            <person name="Yuan D."/>
            <person name="Jin S."/>
            <person name="Zhang L."/>
        </authorList>
    </citation>
    <scope>NUCLEOTIDE SEQUENCE [LARGE SCALE GENOMIC DNA]</scope>
    <source>
        <strain evidence="1">SQ_2022a</strain>
    </source>
</reference>
<organism evidence="1 2">
    <name type="scientific">Camellia lanceoleosa</name>
    <dbReference type="NCBI Taxonomy" id="1840588"/>
    <lineage>
        <taxon>Eukaryota</taxon>
        <taxon>Viridiplantae</taxon>
        <taxon>Streptophyta</taxon>
        <taxon>Embryophyta</taxon>
        <taxon>Tracheophyta</taxon>
        <taxon>Spermatophyta</taxon>
        <taxon>Magnoliopsida</taxon>
        <taxon>eudicotyledons</taxon>
        <taxon>Gunneridae</taxon>
        <taxon>Pentapetalae</taxon>
        <taxon>asterids</taxon>
        <taxon>Ericales</taxon>
        <taxon>Theaceae</taxon>
        <taxon>Camellia</taxon>
    </lineage>
</organism>
<gene>
    <name evidence="1" type="ORF">LOK49_LG10G01843</name>
</gene>
<proteinExistence type="predicted"/>
<evidence type="ECO:0000313" key="2">
    <source>
        <dbReference type="Proteomes" id="UP001060215"/>
    </source>
</evidence>
<accession>A0ACC0G5F2</accession>
<evidence type="ECO:0000313" key="1">
    <source>
        <dbReference type="EMBL" id="KAI7996275.1"/>
    </source>
</evidence>
<comment type="caution">
    <text evidence="1">The sequence shown here is derived from an EMBL/GenBank/DDBJ whole genome shotgun (WGS) entry which is preliminary data.</text>
</comment>